<feature type="region of interest" description="Disordered" evidence="1">
    <location>
        <begin position="171"/>
        <end position="223"/>
    </location>
</feature>
<organism evidence="2 3">
    <name type="scientific">Fasciolopsis buskii</name>
    <dbReference type="NCBI Taxonomy" id="27845"/>
    <lineage>
        <taxon>Eukaryota</taxon>
        <taxon>Metazoa</taxon>
        <taxon>Spiralia</taxon>
        <taxon>Lophotrochozoa</taxon>
        <taxon>Platyhelminthes</taxon>
        <taxon>Trematoda</taxon>
        <taxon>Digenea</taxon>
        <taxon>Plagiorchiida</taxon>
        <taxon>Echinostomata</taxon>
        <taxon>Echinostomatoidea</taxon>
        <taxon>Fasciolidae</taxon>
        <taxon>Fasciolopsis</taxon>
    </lineage>
</organism>
<feature type="compositionally biased region" description="Basic and acidic residues" evidence="1">
    <location>
        <begin position="39"/>
        <end position="56"/>
    </location>
</feature>
<protein>
    <submittedName>
        <fullName evidence="2">Uncharacterized protein</fullName>
    </submittedName>
</protein>
<dbReference type="EMBL" id="LUCM01010795">
    <property type="protein sequence ID" value="KAA0184958.1"/>
    <property type="molecule type" value="Genomic_DNA"/>
</dbReference>
<evidence type="ECO:0000256" key="1">
    <source>
        <dbReference type="SAM" id="MobiDB-lite"/>
    </source>
</evidence>
<name>A0A8E0VEG8_9TREM</name>
<gene>
    <name evidence="2" type="ORF">FBUS_06810</name>
</gene>
<dbReference type="OrthoDB" id="6226400at2759"/>
<proteinExistence type="predicted"/>
<comment type="caution">
    <text evidence="2">The sequence shown here is derived from an EMBL/GenBank/DDBJ whole genome shotgun (WGS) entry which is preliminary data.</text>
</comment>
<sequence length="279" mass="30443">MSFAIFSKCANSDTEESTDADSPLKPGAELETIFELDENSAHDAGTRKSLPRRECGKPPLGRLRREAPREVATTQQLEFPGIFVEGFRDGHVGFNIPGVMQDSLKPTDSIEVRINLFTPVKHPGFDTSSTEHPYPDCSSRFGSTNGAYDSPHSSRVTKTSDRFGMSWFQDKAPDDLSTDRLNPIGSTNHNMGSSQTNPSLQPSESSFGLGTTENTRNESGSLRTGNRFFSAHLPFGYDSTDSGLHSNGGLVLDPCGPDTSAMSSEYTDLSSRFLRFGIR</sequence>
<reference evidence="2" key="1">
    <citation type="submission" date="2019-05" db="EMBL/GenBank/DDBJ databases">
        <title>Annotation for the trematode Fasciolopsis buski.</title>
        <authorList>
            <person name="Choi Y.-J."/>
        </authorList>
    </citation>
    <scope>NUCLEOTIDE SEQUENCE</scope>
    <source>
        <strain evidence="2">HT</strain>
        <tissue evidence="2">Whole worm</tissue>
    </source>
</reference>
<keyword evidence="3" id="KW-1185">Reference proteome</keyword>
<dbReference type="Proteomes" id="UP000728185">
    <property type="component" value="Unassembled WGS sequence"/>
</dbReference>
<feature type="region of interest" description="Disordered" evidence="1">
    <location>
        <begin position="1"/>
        <end position="61"/>
    </location>
</feature>
<feature type="compositionally biased region" description="Polar residues" evidence="1">
    <location>
        <begin position="184"/>
        <end position="223"/>
    </location>
</feature>
<dbReference type="AlphaFoldDB" id="A0A8E0VEG8"/>
<evidence type="ECO:0000313" key="3">
    <source>
        <dbReference type="Proteomes" id="UP000728185"/>
    </source>
</evidence>
<accession>A0A8E0VEG8</accession>
<evidence type="ECO:0000313" key="2">
    <source>
        <dbReference type="EMBL" id="KAA0184958.1"/>
    </source>
</evidence>